<keyword evidence="5 6" id="KW-0496">Mitochondrion</keyword>
<dbReference type="Gene3D" id="1.10.8.10">
    <property type="entry name" value="DNA helicase RuvA subunit, C-terminal domain"/>
    <property type="match status" value="1"/>
</dbReference>
<keyword evidence="3 6" id="KW-0648">Protein biosynthesis</keyword>
<evidence type="ECO:0000313" key="8">
    <source>
        <dbReference type="EMBL" id="EFJ02518.1"/>
    </source>
</evidence>
<dbReference type="FunCoup" id="D8PRP9">
    <property type="interactions" value="270"/>
</dbReference>
<dbReference type="InterPro" id="IPR009060">
    <property type="entry name" value="UBA-like_sf"/>
</dbReference>
<dbReference type="OrthoDB" id="277235at2759"/>
<dbReference type="GO" id="GO:0005739">
    <property type="term" value="C:mitochondrion"/>
    <property type="evidence" value="ECO:0007669"/>
    <property type="project" value="UniProtKB-SubCell"/>
</dbReference>
<dbReference type="HAMAP" id="MF_00050">
    <property type="entry name" value="EF_Ts"/>
    <property type="match status" value="1"/>
</dbReference>
<keyword evidence="2 6" id="KW-0251">Elongation factor</keyword>
<dbReference type="PANTHER" id="PTHR11741:SF0">
    <property type="entry name" value="ELONGATION FACTOR TS, MITOCHONDRIAL"/>
    <property type="match status" value="1"/>
</dbReference>
<evidence type="ECO:0000256" key="2">
    <source>
        <dbReference type="ARBA" id="ARBA00022768"/>
    </source>
</evidence>
<evidence type="ECO:0000259" key="7">
    <source>
        <dbReference type="Pfam" id="PF00889"/>
    </source>
</evidence>
<dbReference type="OMA" id="FAKWTVG"/>
<feature type="domain" description="Translation elongation factor EFTs/EF1B dimerisation" evidence="7">
    <location>
        <begin position="104"/>
        <end position="243"/>
    </location>
</feature>
<dbReference type="AlphaFoldDB" id="D8PRP9"/>
<dbReference type="SUPFAM" id="SSF46934">
    <property type="entry name" value="UBA-like"/>
    <property type="match status" value="1"/>
</dbReference>
<dbReference type="HOGENOM" id="CLU_047155_4_1_1"/>
<dbReference type="SUPFAM" id="SSF54713">
    <property type="entry name" value="Elongation factor Ts (EF-Ts), dimerisation domain"/>
    <property type="match status" value="1"/>
</dbReference>
<keyword evidence="9" id="KW-1185">Reference proteome</keyword>
<name>D8PRP9_SCHCM</name>
<evidence type="ECO:0000313" key="9">
    <source>
        <dbReference type="Proteomes" id="UP000007431"/>
    </source>
</evidence>
<dbReference type="PANTHER" id="PTHR11741">
    <property type="entry name" value="ELONGATION FACTOR TS"/>
    <property type="match status" value="1"/>
</dbReference>
<accession>D8PRP9</accession>
<gene>
    <name evidence="6" type="primary">TSF1</name>
    <name evidence="8" type="ORF">SCHCODRAFT_13628</name>
</gene>
<evidence type="ECO:0000256" key="3">
    <source>
        <dbReference type="ARBA" id="ARBA00022917"/>
    </source>
</evidence>
<dbReference type="STRING" id="578458.D8PRP9"/>
<dbReference type="GeneID" id="9594552"/>
<reference evidence="8 9" key="1">
    <citation type="journal article" date="2010" name="Nat. Biotechnol.">
        <title>Genome sequence of the model mushroom Schizophyllum commune.</title>
        <authorList>
            <person name="Ohm R.A."/>
            <person name="de Jong J.F."/>
            <person name="Lugones L.G."/>
            <person name="Aerts A."/>
            <person name="Kothe E."/>
            <person name="Stajich J.E."/>
            <person name="de Vries R.P."/>
            <person name="Record E."/>
            <person name="Levasseur A."/>
            <person name="Baker S.E."/>
            <person name="Bartholomew K.A."/>
            <person name="Coutinho P.M."/>
            <person name="Erdmann S."/>
            <person name="Fowler T.J."/>
            <person name="Gathman A.C."/>
            <person name="Lombard V."/>
            <person name="Henrissat B."/>
            <person name="Knabe N."/>
            <person name="Kuees U."/>
            <person name="Lilly W.W."/>
            <person name="Lindquist E."/>
            <person name="Lucas S."/>
            <person name="Magnuson J.K."/>
            <person name="Piumi F."/>
            <person name="Raudaskoski M."/>
            <person name="Salamov A."/>
            <person name="Schmutz J."/>
            <person name="Schwarze F.W.M.R."/>
            <person name="vanKuyk P.A."/>
            <person name="Horton J.S."/>
            <person name="Grigoriev I.V."/>
            <person name="Woesten H.A.B."/>
        </authorList>
    </citation>
    <scope>NUCLEOTIDE SEQUENCE [LARGE SCALE GENOMIC DNA]</scope>
    <source>
        <strain evidence="9">H4-8 / FGSC 9210</strain>
    </source>
</reference>
<proteinExistence type="inferred from homology"/>
<comment type="similarity">
    <text evidence="1 6">Belongs to the EF-Ts family.</text>
</comment>
<dbReference type="eggNOG" id="KOG1071">
    <property type="taxonomic scope" value="Eukaryota"/>
</dbReference>
<dbReference type="InParanoid" id="D8PRP9"/>
<dbReference type="InterPro" id="IPR014039">
    <property type="entry name" value="Transl_elong_EFTs/EF1B_dimer"/>
</dbReference>
<dbReference type="CDD" id="cd14275">
    <property type="entry name" value="UBA_EF-Ts"/>
    <property type="match status" value="1"/>
</dbReference>
<keyword evidence="4" id="KW-0809">Transit peptide</keyword>
<dbReference type="Proteomes" id="UP000007431">
    <property type="component" value="Unassembled WGS sequence"/>
</dbReference>
<dbReference type="InterPro" id="IPR036402">
    <property type="entry name" value="EF-Ts_dimer_sf"/>
</dbReference>
<sequence length="334" mass="35040">MLSALRSQTPVAFRRYSTAPGKPSLQLVAELRKRTEVSISKAREALAAAGNDVDGALEWLAKDLEVSGAKKAAKVADREASNGLVSVSILSRGGGAGVGGGVRGAMIELNCETDFVGRNPLFGKLASDIAHTAAFITEPNGEEGGSLIRPCSIDILQEAPILSPSNPNAQATQTVAQAIREVITKTGENITLRRVAAAVHNPAPKETHLGMRLASYLHGSISDKSQGRIGSLALLALKSPKLAQLLADEAFVKDLEGLELAVARQIVGFETTSLRGEGQETALYNQPFMIGGDLSGLPVGQALQKWAELKGLSDGAEDGVAVVDYQKWSVGEPI</sequence>
<dbReference type="Pfam" id="PF00889">
    <property type="entry name" value="EF_TS"/>
    <property type="match status" value="1"/>
</dbReference>
<evidence type="ECO:0000256" key="5">
    <source>
        <dbReference type="ARBA" id="ARBA00023128"/>
    </source>
</evidence>
<dbReference type="GO" id="GO:0003746">
    <property type="term" value="F:translation elongation factor activity"/>
    <property type="evidence" value="ECO:0007669"/>
    <property type="project" value="UniProtKB-UniRule"/>
</dbReference>
<dbReference type="Gene3D" id="3.30.479.20">
    <property type="entry name" value="Elongation factor Ts, dimerisation domain"/>
    <property type="match status" value="2"/>
</dbReference>
<comment type="function">
    <text evidence="6">Associates with the EF-Tu.GDP complex and induces the exchange of GDP to GTP. It remains bound to the aminoacyl-tRNA.EF-Tu.GTP complex up to the GTP hydrolysis stage on the ribosome.</text>
</comment>
<dbReference type="InterPro" id="IPR001816">
    <property type="entry name" value="Transl_elong_EFTs/EF1B"/>
</dbReference>
<dbReference type="GO" id="GO:0070125">
    <property type="term" value="P:mitochondrial translational elongation"/>
    <property type="evidence" value="ECO:0007669"/>
    <property type="project" value="TreeGrafter"/>
</dbReference>
<evidence type="ECO:0000256" key="1">
    <source>
        <dbReference type="ARBA" id="ARBA00005532"/>
    </source>
</evidence>
<dbReference type="KEGG" id="scm:SCHCO_02610759"/>
<protein>
    <recommendedName>
        <fullName evidence="6">Elongation factor Ts, mitochondrial</fullName>
        <shortName evidence="6">EF-Ts</shortName>
        <shortName evidence="6">EF-TsMt</shortName>
    </recommendedName>
</protein>
<evidence type="ECO:0000256" key="4">
    <source>
        <dbReference type="ARBA" id="ARBA00022946"/>
    </source>
</evidence>
<dbReference type="VEuPathDB" id="FungiDB:SCHCODRAFT_02610759"/>
<organism evidence="9">
    <name type="scientific">Schizophyllum commune (strain H4-8 / FGSC 9210)</name>
    <name type="common">Split gill fungus</name>
    <dbReference type="NCBI Taxonomy" id="578458"/>
    <lineage>
        <taxon>Eukaryota</taxon>
        <taxon>Fungi</taxon>
        <taxon>Dikarya</taxon>
        <taxon>Basidiomycota</taxon>
        <taxon>Agaricomycotina</taxon>
        <taxon>Agaricomycetes</taxon>
        <taxon>Agaricomycetidae</taxon>
        <taxon>Agaricales</taxon>
        <taxon>Schizophyllaceae</taxon>
        <taxon>Schizophyllum</taxon>
    </lineage>
</organism>
<comment type="subcellular location">
    <subcellularLocation>
        <location evidence="6">Mitochondrion</location>
    </subcellularLocation>
</comment>
<dbReference type="EMBL" id="GL377302">
    <property type="protein sequence ID" value="EFJ02518.1"/>
    <property type="molecule type" value="Genomic_DNA"/>
</dbReference>
<evidence type="ECO:0000256" key="6">
    <source>
        <dbReference type="HAMAP-Rule" id="MF_03135"/>
    </source>
</evidence>